<feature type="region of interest" description="Disordered" evidence="10">
    <location>
        <begin position="683"/>
        <end position="704"/>
    </location>
</feature>
<evidence type="ECO:0000256" key="4">
    <source>
        <dbReference type="ARBA" id="ARBA00022729"/>
    </source>
</evidence>
<evidence type="ECO:0000313" key="14">
    <source>
        <dbReference type="EMBL" id="GFZ08931.1"/>
    </source>
</evidence>
<dbReference type="Proteomes" id="UP000585474">
    <property type="component" value="Unassembled WGS sequence"/>
</dbReference>
<protein>
    <recommendedName>
        <fullName evidence="13">Leucine-rich repeat-containing N-terminal plant-type domain-containing protein</fullName>
    </recommendedName>
</protein>
<dbReference type="Gene3D" id="1.10.510.10">
    <property type="entry name" value="Transferase(Phosphotransferase) domain 1"/>
    <property type="match status" value="1"/>
</dbReference>
<dbReference type="InterPro" id="IPR013210">
    <property type="entry name" value="LRR_N_plant-typ"/>
</dbReference>
<feature type="compositionally biased region" description="Low complexity" evidence="10">
    <location>
        <begin position="406"/>
        <end position="435"/>
    </location>
</feature>
<evidence type="ECO:0000256" key="3">
    <source>
        <dbReference type="ARBA" id="ARBA00022692"/>
    </source>
</evidence>
<evidence type="ECO:0000259" key="13">
    <source>
        <dbReference type="Pfam" id="PF08263"/>
    </source>
</evidence>
<feature type="domain" description="Leucine-rich repeat-containing N-terminal plant-type" evidence="13">
    <location>
        <begin position="269"/>
        <end position="307"/>
    </location>
</feature>
<dbReference type="InterPro" id="IPR052422">
    <property type="entry name" value="Auxin_Ser/Thr_Kinase"/>
</dbReference>
<evidence type="ECO:0000256" key="8">
    <source>
        <dbReference type="ARBA" id="ARBA00023170"/>
    </source>
</evidence>
<comment type="subcellular location">
    <subcellularLocation>
        <location evidence="1">Membrane</location>
        <topology evidence="1">Single-pass membrane protein</topology>
    </subcellularLocation>
</comment>
<feature type="chain" id="PRO_5029553621" description="Leucine-rich repeat-containing N-terminal plant-type domain-containing protein" evidence="12">
    <location>
        <begin position="23"/>
        <end position="704"/>
    </location>
</feature>
<comment type="caution">
    <text evidence="14">The sequence shown here is derived from an EMBL/GenBank/DDBJ whole genome shotgun (WGS) entry which is preliminary data.</text>
</comment>
<accession>A0A7J0GDU1</accession>
<dbReference type="OrthoDB" id="2018786at2759"/>
<keyword evidence="2" id="KW-0433">Leucine-rich repeat</keyword>
<dbReference type="InterPro" id="IPR032675">
    <property type="entry name" value="LRR_dom_sf"/>
</dbReference>
<feature type="region of interest" description="Disordered" evidence="10">
    <location>
        <begin position="389"/>
        <end position="442"/>
    </location>
</feature>
<dbReference type="EMBL" id="BJWL01000020">
    <property type="protein sequence ID" value="GFZ08931.1"/>
    <property type="molecule type" value="Genomic_DNA"/>
</dbReference>
<feature type="domain" description="Leucine-rich repeat-containing N-terminal plant-type" evidence="13">
    <location>
        <begin position="26"/>
        <end position="65"/>
    </location>
</feature>
<keyword evidence="3 11" id="KW-0812">Transmembrane</keyword>
<keyword evidence="4 12" id="KW-0732">Signal</keyword>
<keyword evidence="15" id="KW-1185">Reference proteome</keyword>
<dbReference type="GO" id="GO:0016020">
    <property type="term" value="C:membrane"/>
    <property type="evidence" value="ECO:0007669"/>
    <property type="project" value="UniProtKB-SubCell"/>
</dbReference>
<feature type="signal peptide" evidence="12">
    <location>
        <begin position="1"/>
        <end position="22"/>
    </location>
</feature>
<evidence type="ECO:0000256" key="7">
    <source>
        <dbReference type="ARBA" id="ARBA00023136"/>
    </source>
</evidence>
<dbReference type="PANTHER" id="PTHR47986:SF13">
    <property type="entry name" value="RECEPTOR PROTEIN KINASE TMK1-LIKE"/>
    <property type="match status" value="1"/>
</dbReference>
<evidence type="ECO:0000256" key="11">
    <source>
        <dbReference type="SAM" id="Phobius"/>
    </source>
</evidence>
<evidence type="ECO:0000256" key="12">
    <source>
        <dbReference type="SAM" id="SignalP"/>
    </source>
</evidence>
<keyword evidence="7 11" id="KW-0472">Membrane</keyword>
<organism evidence="14 15">
    <name type="scientific">Actinidia rufa</name>
    <dbReference type="NCBI Taxonomy" id="165716"/>
    <lineage>
        <taxon>Eukaryota</taxon>
        <taxon>Viridiplantae</taxon>
        <taxon>Streptophyta</taxon>
        <taxon>Embryophyta</taxon>
        <taxon>Tracheophyta</taxon>
        <taxon>Spermatophyta</taxon>
        <taxon>Magnoliopsida</taxon>
        <taxon>eudicotyledons</taxon>
        <taxon>Gunneridae</taxon>
        <taxon>Pentapetalae</taxon>
        <taxon>asterids</taxon>
        <taxon>Ericales</taxon>
        <taxon>Actinidiaceae</taxon>
        <taxon>Actinidia</taxon>
    </lineage>
</organism>
<evidence type="ECO:0000256" key="9">
    <source>
        <dbReference type="ARBA" id="ARBA00023180"/>
    </source>
</evidence>
<sequence>MDVDQIRLVLALFLSLVSAVCSVTDPNDLAILNQFRQGLENPELLNWPTTGSDPCGPPTWKHIVCAGNRVSQIQVQNLGLKGPLPNNLNQLTKPSNLGLQKNQFSGMLPSLGGLSELQYAFLDYNSFDSITLDFFDGFVNLQILALDSNPLNATTGWSLPYELQSSAQLATLSLMNSSFSNLGLQYLWLNGQSGGGMNGPIDVVASIVCVTGESMAPWQRVFSLADMQLNMLDLNNNQFMGLVPEVKAVNYSYSSNNFCQSDVGGPCATEAMALLEFLDGVNYPSRLVSSWSGNDPCEGQWLGVSCDANQKVAIVNLAKYNLSGTLSPSLANLGSLTQIKLSSNHLSGPIPTNWTTLKSLTLLDVSGNVLSAPLPKFSNSVKLVLDSNPLLNSNQSEPTPSPGNIPPSGGSQSPSKNPSPPTTGSTTNPNSPSNESTHEGSSKRSKLVVIVAVVASMAALVFFVVPLSIYCCKKRKDTSQAPTSLAVQPRDPSYLDNMVKIVVANNANGSVSTLTGSGCGSRNSSATGESHILEARNLIISVQVLRNVTKNFAPENELGRGGFGVDRPEESQYLAAWFWKIKSSQEKLMAAIDPALDVKDGTFESISVIAELAGHCTAREPSQRPDMGHAVNVLSPLVEKWKPLDNDTEEYCGIDYSLPLNQMVKGWQEAEGKDLSYLDLEDSKGSISSRPTGFAESFLSTDGR</sequence>
<evidence type="ECO:0000256" key="10">
    <source>
        <dbReference type="SAM" id="MobiDB-lite"/>
    </source>
</evidence>
<evidence type="ECO:0000256" key="6">
    <source>
        <dbReference type="ARBA" id="ARBA00022989"/>
    </source>
</evidence>
<gene>
    <name evidence="14" type="ORF">Acr_20g0007390</name>
</gene>
<dbReference type="FunFam" id="3.80.10.10:FF:000129">
    <property type="entry name" value="Leucine-rich repeat receptor-like kinase"/>
    <property type="match status" value="1"/>
</dbReference>
<evidence type="ECO:0000256" key="5">
    <source>
        <dbReference type="ARBA" id="ARBA00022737"/>
    </source>
</evidence>
<keyword evidence="6 11" id="KW-1133">Transmembrane helix</keyword>
<keyword evidence="9" id="KW-0325">Glycoprotein</keyword>
<proteinExistence type="predicted"/>
<dbReference type="PANTHER" id="PTHR47986">
    <property type="entry name" value="OSJNBA0070M12.3 PROTEIN"/>
    <property type="match status" value="1"/>
</dbReference>
<dbReference type="SUPFAM" id="SSF52058">
    <property type="entry name" value="L domain-like"/>
    <property type="match status" value="1"/>
</dbReference>
<keyword evidence="8" id="KW-0675">Receptor</keyword>
<dbReference type="Pfam" id="PF08263">
    <property type="entry name" value="LRRNT_2"/>
    <property type="match status" value="2"/>
</dbReference>
<dbReference type="Gene3D" id="3.80.10.10">
    <property type="entry name" value="Ribonuclease Inhibitor"/>
    <property type="match status" value="2"/>
</dbReference>
<reference evidence="14 15" key="1">
    <citation type="submission" date="2019-07" db="EMBL/GenBank/DDBJ databases">
        <title>De Novo Assembly of kiwifruit Actinidia rufa.</title>
        <authorList>
            <person name="Sugita-Konishi S."/>
            <person name="Sato K."/>
            <person name="Mori E."/>
            <person name="Abe Y."/>
            <person name="Kisaki G."/>
            <person name="Hamano K."/>
            <person name="Suezawa K."/>
            <person name="Otani M."/>
            <person name="Fukuda T."/>
            <person name="Manabe T."/>
            <person name="Gomi K."/>
            <person name="Tabuchi M."/>
            <person name="Akimitsu K."/>
            <person name="Kataoka I."/>
        </authorList>
    </citation>
    <scope>NUCLEOTIDE SEQUENCE [LARGE SCALE GENOMIC DNA]</scope>
    <source>
        <strain evidence="15">cv. Fuchu</strain>
    </source>
</reference>
<name>A0A7J0GDU1_9ERIC</name>
<evidence type="ECO:0000256" key="2">
    <source>
        <dbReference type="ARBA" id="ARBA00022614"/>
    </source>
</evidence>
<evidence type="ECO:0000313" key="15">
    <source>
        <dbReference type="Proteomes" id="UP000585474"/>
    </source>
</evidence>
<feature type="transmembrane region" description="Helical" evidence="11">
    <location>
        <begin position="447"/>
        <end position="470"/>
    </location>
</feature>
<keyword evidence="5" id="KW-0677">Repeat</keyword>
<dbReference type="AlphaFoldDB" id="A0A7J0GDU1"/>
<evidence type="ECO:0000256" key="1">
    <source>
        <dbReference type="ARBA" id="ARBA00004167"/>
    </source>
</evidence>